<accession>A0A2S1QVA3</accession>
<dbReference type="AlphaFoldDB" id="A0A2S1QVA3"/>
<keyword evidence="2" id="KW-1185">Reference proteome</keyword>
<dbReference type="KEGG" id="falb:HYN59_04175"/>
<dbReference type="Proteomes" id="UP000244929">
    <property type="component" value="Chromosome"/>
</dbReference>
<dbReference type="PROSITE" id="PS51257">
    <property type="entry name" value="PROKAR_LIPOPROTEIN"/>
    <property type="match status" value="1"/>
</dbReference>
<name>A0A2S1QVA3_9FLAO</name>
<dbReference type="OrthoDB" id="1427124at2"/>
<evidence type="ECO:0000313" key="1">
    <source>
        <dbReference type="EMBL" id="AWH84360.1"/>
    </source>
</evidence>
<evidence type="ECO:0000313" key="2">
    <source>
        <dbReference type="Proteomes" id="UP000244929"/>
    </source>
</evidence>
<organism evidence="1 2">
    <name type="scientific">Flavobacterium album</name>
    <dbReference type="NCBI Taxonomy" id="2175091"/>
    <lineage>
        <taxon>Bacteria</taxon>
        <taxon>Pseudomonadati</taxon>
        <taxon>Bacteroidota</taxon>
        <taxon>Flavobacteriia</taxon>
        <taxon>Flavobacteriales</taxon>
        <taxon>Flavobacteriaceae</taxon>
        <taxon>Flavobacterium</taxon>
    </lineage>
</organism>
<sequence>MKFRIVLIGMVLLSLSSCALKFYNKEKFVQPAGLDFSQGKWLLGPVKADPDVKDEIAAKIVSDFSKHLKGNLKYSVNERSIILPKEIPLNPDRAIILDLKTGTGSDYFINVKCESTRKNQVNFEAIYQTYYIELIRYAKVTLEVYDLNRGEMVYSQSVYGKLHEATGLSVKPKRNLIMSCYKEIAKEIRKKYSH</sequence>
<dbReference type="RefSeq" id="WP_108777068.1">
    <property type="nucleotide sequence ID" value="NZ_CP029186.1"/>
</dbReference>
<dbReference type="EMBL" id="CP029186">
    <property type="protein sequence ID" value="AWH84360.1"/>
    <property type="molecule type" value="Genomic_DNA"/>
</dbReference>
<protein>
    <submittedName>
        <fullName evidence="1">Uncharacterized protein</fullName>
    </submittedName>
</protein>
<proteinExistence type="predicted"/>
<gene>
    <name evidence="1" type="ORF">HYN59_04175</name>
</gene>
<reference evidence="1 2" key="1">
    <citation type="submission" date="2018-04" db="EMBL/GenBank/DDBJ databases">
        <title>Genome sequencing of Flavobacterium sp. HYN0059.</title>
        <authorList>
            <person name="Yi H."/>
            <person name="Baek C."/>
        </authorList>
    </citation>
    <scope>NUCLEOTIDE SEQUENCE [LARGE SCALE GENOMIC DNA]</scope>
    <source>
        <strain evidence="1 2">HYN0059</strain>
    </source>
</reference>